<comment type="caution">
    <text evidence="1">The sequence shown here is derived from an EMBL/GenBank/DDBJ whole genome shotgun (WGS) entry which is preliminary data.</text>
</comment>
<evidence type="ECO:0000313" key="1">
    <source>
        <dbReference type="EMBL" id="TGX81366.1"/>
    </source>
</evidence>
<accession>A0AC61QNW5</accession>
<reference evidence="1" key="1">
    <citation type="submission" date="2019-04" db="EMBL/GenBank/DDBJ databases">
        <title>Microbes associate with the intestines of laboratory mice.</title>
        <authorList>
            <person name="Navarre W."/>
            <person name="Wong E."/>
            <person name="Huang K."/>
            <person name="Tropini C."/>
            <person name="Ng K."/>
            <person name="Yu B."/>
        </authorList>
    </citation>
    <scope>NUCLEOTIDE SEQUENCE</scope>
    <source>
        <strain evidence="1">NM73_A23</strain>
    </source>
</reference>
<sequence length="591" mass="65461">MKKEILSIMFVAGAVAASAQSAFPQHKYTVVGANITAGANMAAVGDADGRAVFEIAKRDIVPFTQQCVEQSKPAPVTNTGNTPYYNVRMALPVPSCYTPTEQGEKVGLDWGVYTHLHSAGMEVLPNGDILAVYFSTPTGKAEADTCTTFVQCRRRYGCDEWDMPELLFTTQGGNDQSALLFTDKDTLWFFGGGRGMTDYVPFRIMKSTDNGATWTFSIPQMDKKLEQYTAQPVSNAFKNKKGELFVVLDGKGAQSFLLRSQDGGVTWHDMGGRTDSRHSTIVMLDDNGTLLSAGGKNNSINGWNPQNISHDWGATWSKGTPSPFPPAGTAQRPCIIRLQSGALCIVGDSYMHKKKIAPPKEWKNGNECFVAISRDNGKTWKFKTLPVTLPQHHRVTHPSLGYVTMRQGHDGLIHVLTTTNYPGLEIEFNEAWIDSDIVTAKDAEGSVYGKQSALTPLAKSGYYVLNGKKSYTYPNGQKQYEVTYKDGKKVGTETLWREDGTKVWEWVRKDDNTARWSHYRPNGMVRLISRWNLLSEPRDLVGVRLTGAIANMYTWEYDKVGMQVEAYRFNDGVLDGSNKQGINSAILNEGK</sequence>
<proteinExistence type="predicted"/>
<dbReference type="Proteomes" id="UP000308886">
    <property type="component" value="Unassembled WGS sequence"/>
</dbReference>
<evidence type="ECO:0000313" key="2">
    <source>
        <dbReference type="Proteomes" id="UP000308886"/>
    </source>
</evidence>
<gene>
    <name evidence="1" type="ORF">E5358_10280</name>
</gene>
<keyword evidence="2" id="KW-1185">Reference proteome</keyword>
<organism evidence="1 2">
    <name type="scientific">Palleniella muris</name>
    <dbReference type="NCBI Taxonomy" id="3038145"/>
    <lineage>
        <taxon>Bacteria</taxon>
        <taxon>Pseudomonadati</taxon>
        <taxon>Bacteroidota</taxon>
        <taxon>Bacteroidia</taxon>
        <taxon>Bacteroidales</taxon>
        <taxon>Prevotellaceae</taxon>
        <taxon>Palleniella</taxon>
    </lineage>
</organism>
<dbReference type="EMBL" id="SRZC01000017">
    <property type="protein sequence ID" value="TGX81366.1"/>
    <property type="molecule type" value="Genomic_DNA"/>
</dbReference>
<protein>
    <submittedName>
        <fullName evidence="1">Uncharacterized protein</fullName>
    </submittedName>
</protein>
<name>A0AC61QNW5_9BACT</name>